<dbReference type="PROSITE" id="PS51462">
    <property type="entry name" value="NUDIX"/>
    <property type="match status" value="1"/>
</dbReference>
<evidence type="ECO:0000256" key="1">
    <source>
        <dbReference type="ARBA" id="ARBA00001946"/>
    </source>
</evidence>
<reference evidence="4" key="1">
    <citation type="journal article" date="2015" name="Nature">
        <title>Complex archaea that bridge the gap between prokaryotes and eukaryotes.</title>
        <authorList>
            <person name="Spang A."/>
            <person name="Saw J.H."/>
            <person name="Jorgensen S.L."/>
            <person name="Zaremba-Niedzwiedzka K."/>
            <person name="Martijn J."/>
            <person name="Lind A.E."/>
            <person name="van Eijk R."/>
            <person name="Schleper C."/>
            <person name="Guy L."/>
            <person name="Ettema T.J."/>
        </authorList>
    </citation>
    <scope>NUCLEOTIDE SEQUENCE</scope>
</reference>
<dbReference type="Pfam" id="PF00293">
    <property type="entry name" value="NUDIX"/>
    <property type="match status" value="1"/>
</dbReference>
<organism evidence="4">
    <name type="scientific">marine sediment metagenome</name>
    <dbReference type="NCBI Taxonomy" id="412755"/>
    <lineage>
        <taxon>unclassified sequences</taxon>
        <taxon>metagenomes</taxon>
        <taxon>ecological metagenomes</taxon>
    </lineage>
</organism>
<dbReference type="EMBL" id="LAZR01000927">
    <property type="protein sequence ID" value="KKN54485.1"/>
    <property type="molecule type" value="Genomic_DNA"/>
</dbReference>
<dbReference type="GO" id="GO:0006753">
    <property type="term" value="P:nucleoside phosphate metabolic process"/>
    <property type="evidence" value="ECO:0007669"/>
    <property type="project" value="TreeGrafter"/>
</dbReference>
<dbReference type="AlphaFoldDB" id="A0A0F9RD61"/>
<dbReference type="PANTHER" id="PTHR11839">
    <property type="entry name" value="UDP/ADP-SUGAR PYROPHOSPHATASE"/>
    <property type="match status" value="1"/>
</dbReference>
<dbReference type="GO" id="GO:0016787">
    <property type="term" value="F:hydrolase activity"/>
    <property type="evidence" value="ECO:0007669"/>
    <property type="project" value="UniProtKB-KW"/>
</dbReference>
<sequence>MTKPRMWNKVGSPTLLAEKYNKKLVLQKFRNPHTGEEEEYSLFGQKDCSVILPVTDSNEVIAVEQYKQGCNRIILELPAGTTERDDETVAATAKRELLEETGFRVTSMIDLGPPQFIATRNSWTRVFMFLGLGCKRTDAPVQDTSEVILMRRIPLDDWIRRCLKELVEPSAIVATFRSLHHLGYSIKRR</sequence>
<dbReference type="SUPFAM" id="SSF55811">
    <property type="entry name" value="Nudix"/>
    <property type="match status" value="1"/>
</dbReference>
<evidence type="ECO:0000313" key="4">
    <source>
        <dbReference type="EMBL" id="KKN54485.1"/>
    </source>
</evidence>
<comment type="caution">
    <text evidence="4">The sequence shown here is derived from an EMBL/GenBank/DDBJ whole genome shotgun (WGS) entry which is preliminary data.</text>
</comment>
<feature type="domain" description="Nudix hydrolase" evidence="3">
    <location>
        <begin position="44"/>
        <end position="175"/>
    </location>
</feature>
<keyword evidence="2" id="KW-0378">Hydrolase</keyword>
<dbReference type="GO" id="GO:0019693">
    <property type="term" value="P:ribose phosphate metabolic process"/>
    <property type="evidence" value="ECO:0007669"/>
    <property type="project" value="TreeGrafter"/>
</dbReference>
<name>A0A0F9RD61_9ZZZZ</name>
<evidence type="ECO:0000256" key="2">
    <source>
        <dbReference type="ARBA" id="ARBA00022801"/>
    </source>
</evidence>
<gene>
    <name evidence="4" type="ORF">LCGC14_0591960</name>
</gene>
<dbReference type="Gene3D" id="3.90.79.10">
    <property type="entry name" value="Nucleoside Triphosphate Pyrophosphohydrolase"/>
    <property type="match status" value="1"/>
</dbReference>
<protein>
    <recommendedName>
        <fullName evidence="3">Nudix hydrolase domain-containing protein</fullName>
    </recommendedName>
</protein>
<dbReference type="InterPro" id="IPR000086">
    <property type="entry name" value="NUDIX_hydrolase_dom"/>
</dbReference>
<dbReference type="CDD" id="cd03424">
    <property type="entry name" value="NUDIX_ADPRase_Nudt5_UGPPase_Nudt14"/>
    <property type="match status" value="1"/>
</dbReference>
<accession>A0A0F9RD61</accession>
<evidence type="ECO:0000259" key="3">
    <source>
        <dbReference type="PROSITE" id="PS51462"/>
    </source>
</evidence>
<dbReference type="InterPro" id="IPR015797">
    <property type="entry name" value="NUDIX_hydrolase-like_dom_sf"/>
</dbReference>
<proteinExistence type="predicted"/>
<comment type="cofactor">
    <cofactor evidence="1">
        <name>Mg(2+)</name>
        <dbReference type="ChEBI" id="CHEBI:18420"/>
    </cofactor>
</comment>
<dbReference type="PANTHER" id="PTHR11839:SF18">
    <property type="entry name" value="NUDIX HYDROLASE DOMAIN-CONTAINING PROTEIN"/>
    <property type="match status" value="1"/>
</dbReference>